<keyword evidence="7 13" id="KW-0547">Nucleotide-binding</keyword>
<evidence type="ECO:0000256" key="8">
    <source>
        <dbReference type="ARBA" id="ARBA00022777"/>
    </source>
</evidence>
<reference evidence="15 16" key="1">
    <citation type="submission" date="2014-11" db="EMBL/GenBank/DDBJ databases">
        <title>Genetic blueprint of the zoonotic pathogen Toxocara canis.</title>
        <authorList>
            <person name="Zhu X.-Q."/>
            <person name="Korhonen P.K."/>
            <person name="Cai H."/>
            <person name="Young N.D."/>
            <person name="Nejsum P."/>
            <person name="von Samson-Himmelstjerna G."/>
            <person name="Boag P.R."/>
            <person name="Tan P."/>
            <person name="Li Q."/>
            <person name="Min J."/>
            <person name="Yang Y."/>
            <person name="Wang X."/>
            <person name="Fang X."/>
            <person name="Hall R.S."/>
            <person name="Hofmann A."/>
            <person name="Sternberg P.W."/>
            <person name="Jex A.R."/>
            <person name="Gasser R.B."/>
        </authorList>
    </citation>
    <scope>NUCLEOTIDE SEQUENCE [LARGE SCALE GENOMIC DNA]</scope>
    <source>
        <strain evidence="15">PN_DK_2014</strain>
    </source>
</reference>
<dbReference type="HAMAP" id="MF_01987">
    <property type="entry name" value="Ribokinase"/>
    <property type="match status" value="1"/>
</dbReference>
<comment type="catalytic activity">
    <reaction evidence="13">
        <text>D-ribose + ATP = D-ribose 5-phosphate + ADP + H(+)</text>
        <dbReference type="Rhea" id="RHEA:13697"/>
        <dbReference type="ChEBI" id="CHEBI:15378"/>
        <dbReference type="ChEBI" id="CHEBI:30616"/>
        <dbReference type="ChEBI" id="CHEBI:47013"/>
        <dbReference type="ChEBI" id="CHEBI:78346"/>
        <dbReference type="ChEBI" id="CHEBI:456216"/>
        <dbReference type="EC" id="2.7.1.15"/>
    </reaction>
</comment>
<feature type="binding site" evidence="13">
    <location>
        <begin position="63"/>
        <end position="65"/>
    </location>
    <ligand>
        <name>substrate</name>
    </ligand>
</feature>
<feature type="binding site" evidence="13">
    <location>
        <begin position="273"/>
        <end position="278"/>
    </location>
    <ligand>
        <name>ATP</name>
        <dbReference type="ChEBI" id="CHEBI:30616"/>
    </ligand>
</feature>
<feature type="domain" description="Carbohydrate kinase PfkB" evidence="14">
    <location>
        <begin position="53"/>
        <end position="349"/>
    </location>
</feature>
<dbReference type="InterPro" id="IPR002139">
    <property type="entry name" value="Ribo/fructo_kinase"/>
</dbReference>
<feature type="binding site" evidence="13">
    <location>
        <position position="343"/>
    </location>
    <ligand>
        <name>K(+)</name>
        <dbReference type="ChEBI" id="CHEBI:29103"/>
    </ligand>
</feature>
<dbReference type="GO" id="GO:0004747">
    <property type="term" value="F:ribokinase activity"/>
    <property type="evidence" value="ECO:0007669"/>
    <property type="project" value="UniProtKB-UniRule"/>
</dbReference>
<organism evidence="15 16">
    <name type="scientific">Toxocara canis</name>
    <name type="common">Canine roundworm</name>
    <dbReference type="NCBI Taxonomy" id="6265"/>
    <lineage>
        <taxon>Eukaryota</taxon>
        <taxon>Metazoa</taxon>
        <taxon>Ecdysozoa</taxon>
        <taxon>Nematoda</taxon>
        <taxon>Chromadorea</taxon>
        <taxon>Rhabditida</taxon>
        <taxon>Spirurina</taxon>
        <taxon>Ascaridomorpha</taxon>
        <taxon>Ascaridoidea</taxon>
        <taxon>Toxocaridae</taxon>
        <taxon>Toxocara</taxon>
    </lineage>
</organism>
<dbReference type="PANTHER" id="PTHR10584">
    <property type="entry name" value="SUGAR KINASE"/>
    <property type="match status" value="1"/>
</dbReference>
<evidence type="ECO:0000256" key="6">
    <source>
        <dbReference type="ARBA" id="ARBA00022723"/>
    </source>
</evidence>
<feature type="binding site" evidence="13">
    <location>
        <position position="302"/>
    </location>
    <ligand>
        <name>K(+)</name>
        <dbReference type="ChEBI" id="CHEBI:29103"/>
    </ligand>
</feature>
<evidence type="ECO:0000256" key="12">
    <source>
        <dbReference type="ARBA" id="ARBA00023277"/>
    </source>
</evidence>
<comment type="cofactor">
    <cofactor evidence="13">
        <name>Mg(2+)</name>
        <dbReference type="ChEBI" id="CHEBI:18420"/>
    </cofactor>
    <text evidence="13">Requires a divalent cation, most likely magnesium in vivo, as an electrophilic catalyst to aid phosphoryl group transfer. It is the chelate of the metal and the nucleotide that is the actual substrate.</text>
</comment>
<dbReference type="InterPro" id="IPR029056">
    <property type="entry name" value="Ribokinase-like"/>
</dbReference>
<evidence type="ECO:0000256" key="1">
    <source>
        <dbReference type="ARBA" id="ARBA00005380"/>
    </source>
</evidence>
<dbReference type="Pfam" id="PF00294">
    <property type="entry name" value="PfkB"/>
    <property type="match status" value="1"/>
</dbReference>
<dbReference type="InterPro" id="IPR011877">
    <property type="entry name" value="Ribokinase"/>
</dbReference>
<feature type="binding site" evidence="13">
    <location>
        <position position="338"/>
    </location>
    <ligand>
        <name>K(+)</name>
        <dbReference type="ChEBI" id="CHEBI:29103"/>
    </ligand>
</feature>
<feature type="binding site" evidence="13">
    <location>
        <position position="237"/>
    </location>
    <ligand>
        <name>ATP</name>
        <dbReference type="ChEBI" id="CHEBI:30616"/>
    </ligand>
</feature>
<evidence type="ECO:0000256" key="5">
    <source>
        <dbReference type="ARBA" id="ARBA00022679"/>
    </source>
</evidence>
<name>A0A0B2VUH0_TOXCA</name>
<keyword evidence="13" id="KW-0539">Nucleus</keyword>
<dbReference type="OrthoDB" id="415590at2759"/>
<feature type="active site" description="Proton acceptor" evidence="13">
    <location>
        <position position="306"/>
    </location>
</feature>
<dbReference type="CDD" id="cd01174">
    <property type="entry name" value="ribokinase"/>
    <property type="match status" value="1"/>
</dbReference>
<feature type="binding site" evidence="13">
    <location>
        <position position="300"/>
    </location>
    <ligand>
        <name>K(+)</name>
        <dbReference type="ChEBI" id="CHEBI:29103"/>
    </ligand>
</feature>
<comment type="pathway">
    <text evidence="13">Carbohydrate metabolism; D-ribose degradation; D-ribose 5-phosphate from beta-D-ribopyranose: step 2/2.</text>
</comment>
<dbReference type="Gene3D" id="3.40.1190.20">
    <property type="match status" value="1"/>
</dbReference>
<keyword evidence="16" id="KW-1185">Reference proteome</keyword>
<evidence type="ECO:0000259" key="14">
    <source>
        <dbReference type="Pfam" id="PF00294"/>
    </source>
</evidence>
<keyword evidence="5 13" id="KW-0808">Transferase</keyword>
<evidence type="ECO:0000256" key="11">
    <source>
        <dbReference type="ARBA" id="ARBA00022958"/>
    </source>
</evidence>
<feature type="binding site" evidence="13">
    <location>
        <begin position="91"/>
        <end position="95"/>
    </location>
    <ligand>
        <name>substrate</name>
    </ligand>
</feature>
<keyword evidence="4 13" id="KW-0963">Cytoplasm</keyword>
<evidence type="ECO:0000313" key="15">
    <source>
        <dbReference type="EMBL" id="KHN85298.1"/>
    </source>
</evidence>
<dbReference type="InterPro" id="IPR002173">
    <property type="entry name" value="Carboh/pur_kinase_PfkB_CS"/>
</dbReference>
<comment type="similarity">
    <text evidence="13">Belongs to the carbohydrate kinase PfkB family. Ribokinase subfamily.</text>
</comment>
<dbReference type="GO" id="GO:0005634">
    <property type="term" value="C:nucleus"/>
    <property type="evidence" value="ECO:0007669"/>
    <property type="project" value="UniProtKB-SubCell"/>
</dbReference>
<evidence type="ECO:0000256" key="13">
    <source>
        <dbReference type="HAMAP-Rule" id="MF_03215"/>
    </source>
</evidence>
<dbReference type="GO" id="GO:0046872">
    <property type="term" value="F:metal ion binding"/>
    <property type="evidence" value="ECO:0007669"/>
    <property type="project" value="UniProtKB-KW"/>
</dbReference>
<dbReference type="PRINTS" id="PR00990">
    <property type="entry name" value="RIBOKINASE"/>
</dbReference>
<dbReference type="PANTHER" id="PTHR10584:SF166">
    <property type="entry name" value="RIBOKINASE"/>
    <property type="match status" value="1"/>
</dbReference>
<comment type="similarity">
    <text evidence="1">Belongs to the carbohydrate kinase pfkB family.</text>
</comment>
<evidence type="ECO:0000256" key="9">
    <source>
        <dbReference type="ARBA" id="ARBA00022840"/>
    </source>
</evidence>
<keyword evidence="8 13" id="KW-0418">Kinase</keyword>
<dbReference type="STRING" id="6265.A0A0B2VUH0"/>
<evidence type="ECO:0000256" key="7">
    <source>
        <dbReference type="ARBA" id="ARBA00022741"/>
    </source>
</evidence>
<sequence length="360" mass="38676">MSMMSACVVYCQYHFAYLSSHALNAGEAPNTPLPYTFPSPAFNAQDGRLHGTMADIVVFGSIVHDLTSYTEIFPRPGESVRGLSFESGPGGKGSNQAVQAARLGGSVVMIGRVGRDMFGQLNIDALKSSDVITDYIEVSDTVGTATAMVTVSQHGENSIVVTLGANLELTPDRAEAVESVIAKAKILICQYEIKVDALKKALEVARRNNVRTFFNFAPGERNFDKAILKNVDILCTNENETEFLSGMSAKTVEDAMNASKSLLSYGPSAVIATLGKNGSVIATKDGLLKHVEANVVKAVDTTGAGDSFCGALAYFLVYRPHLPFEEQVRRASYIASISVQHKGTQCSYPWAKDLPADIMK</sequence>
<keyword evidence="6 13" id="KW-0479">Metal-binding</keyword>
<accession>A0A0B2VUH0</accession>
<dbReference type="AlphaFoldDB" id="A0A0B2VUH0"/>
<feature type="binding site" evidence="13">
    <location>
        <begin position="305"/>
        <end position="306"/>
    </location>
    <ligand>
        <name>ATP</name>
        <dbReference type="ChEBI" id="CHEBI:30616"/>
    </ligand>
</feature>
<dbReference type="UniPathway" id="UPA00916">
    <property type="reaction ID" value="UER00889"/>
</dbReference>
<dbReference type="SUPFAM" id="SSF53613">
    <property type="entry name" value="Ribokinase-like"/>
    <property type="match status" value="1"/>
</dbReference>
<dbReference type="EC" id="2.7.1.15" evidence="2 13"/>
<feature type="binding site" evidence="13">
    <location>
        <position position="306"/>
    </location>
    <ligand>
        <name>substrate</name>
    </ligand>
</feature>
<keyword evidence="12 13" id="KW-0119">Carbohydrate metabolism</keyword>
<comment type="function">
    <text evidence="13">Catalyzes the phosphorylation of ribose at O-5 in a reaction requiring ATP and magnesium. The resulting D-ribose-5-phosphate can then be used either for sythesis of nucleotides, histidine, and tryptophan, or as a component of the pentose phosphate pathway.</text>
</comment>
<dbReference type="Proteomes" id="UP000031036">
    <property type="component" value="Unassembled WGS sequence"/>
</dbReference>
<dbReference type="FunFam" id="3.40.1190.20:FF:000010">
    <property type="entry name" value="Ribokinase"/>
    <property type="match status" value="1"/>
</dbReference>
<comment type="caution">
    <text evidence="15">The sequence shown here is derived from an EMBL/GenBank/DDBJ whole genome shotgun (WGS) entry which is preliminary data.</text>
</comment>
<keyword evidence="10 13" id="KW-0460">Magnesium</keyword>
<dbReference type="EMBL" id="JPKZ01000817">
    <property type="protein sequence ID" value="KHN85298.1"/>
    <property type="molecule type" value="Genomic_DNA"/>
</dbReference>
<evidence type="ECO:0000256" key="10">
    <source>
        <dbReference type="ARBA" id="ARBA00022842"/>
    </source>
</evidence>
<protein>
    <recommendedName>
        <fullName evidence="3 13">Ribokinase</fullName>
        <shortName evidence="13">RK</shortName>
        <ecNumber evidence="2 13">2.7.1.15</ecNumber>
    </recommendedName>
</protein>
<evidence type="ECO:0000256" key="2">
    <source>
        <dbReference type="ARBA" id="ARBA00012035"/>
    </source>
</evidence>
<proteinExistence type="inferred from homology"/>
<dbReference type="GO" id="GO:0005524">
    <property type="term" value="F:ATP binding"/>
    <property type="evidence" value="ECO:0007669"/>
    <property type="project" value="UniProtKB-UniRule"/>
</dbReference>
<dbReference type="InterPro" id="IPR011611">
    <property type="entry name" value="PfkB_dom"/>
</dbReference>
<comment type="subunit">
    <text evidence="13">Homodimer.</text>
</comment>
<dbReference type="OMA" id="TFCGYFA"/>
<keyword evidence="9 13" id="KW-0067">ATP-binding</keyword>
<dbReference type="NCBIfam" id="TIGR02152">
    <property type="entry name" value="D_ribokin_bact"/>
    <property type="match status" value="1"/>
</dbReference>
<comment type="caution">
    <text evidence="13">Lacks conserved residue(s) required for the propagation of feature annotation.</text>
</comment>
<feature type="binding site" evidence="13">
    <location>
        <position position="192"/>
    </location>
    <ligand>
        <name>substrate</name>
    </ligand>
</feature>
<evidence type="ECO:0000256" key="3">
    <source>
        <dbReference type="ARBA" id="ARBA00016943"/>
    </source>
</evidence>
<evidence type="ECO:0000256" key="4">
    <source>
        <dbReference type="ARBA" id="ARBA00022490"/>
    </source>
</evidence>
<dbReference type="PROSITE" id="PS00584">
    <property type="entry name" value="PFKB_KINASES_2"/>
    <property type="match status" value="1"/>
</dbReference>
<dbReference type="GO" id="GO:0019303">
    <property type="term" value="P:D-ribose catabolic process"/>
    <property type="evidence" value="ECO:0007669"/>
    <property type="project" value="UniProtKB-UniRule"/>
</dbReference>
<comment type="activity regulation">
    <text evidence="13">Activated by a monovalent cation that binds near, but not in, the active site. The most likely occupant of the site in vivo is potassium. Ion binding induces a conformational change that may alter substrate affinity.</text>
</comment>
<feature type="binding site" evidence="13">
    <location>
        <position position="347"/>
    </location>
    <ligand>
        <name>K(+)</name>
        <dbReference type="ChEBI" id="CHEBI:29103"/>
    </ligand>
</feature>
<feature type="binding site" evidence="13">
    <location>
        <position position="341"/>
    </location>
    <ligand>
        <name>K(+)</name>
        <dbReference type="ChEBI" id="CHEBI:29103"/>
    </ligand>
</feature>
<dbReference type="GO" id="GO:0005829">
    <property type="term" value="C:cytosol"/>
    <property type="evidence" value="ECO:0007669"/>
    <property type="project" value="TreeGrafter"/>
</dbReference>
<evidence type="ECO:0000313" key="16">
    <source>
        <dbReference type="Proteomes" id="UP000031036"/>
    </source>
</evidence>
<keyword evidence="11 13" id="KW-0630">Potassium</keyword>
<gene>
    <name evidence="15" type="primary">RBKS</name>
    <name evidence="15" type="ORF">Tcan_05259</name>
</gene>
<comment type="subcellular location">
    <subcellularLocation>
        <location evidence="13">Cytoplasm</location>
    </subcellularLocation>
    <subcellularLocation>
        <location evidence="13">Nucleus</location>
    </subcellularLocation>
</comment>